<dbReference type="Proteomes" id="UP000276029">
    <property type="component" value="Unassembled WGS sequence"/>
</dbReference>
<evidence type="ECO:0000256" key="4">
    <source>
        <dbReference type="PROSITE-ProRule" id="PRU00335"/>
    </source>
</evidence>
<evidence type="ECO:0000256" key="3">
    <source>
        <dbReference type="ARBA" id="ARBA00023163"/>
    </source>
</evidence>
<dbReference type="GO" id="GO:0003700">
    <property type="term" value="F:DNA-binding transcription factor activity"/>
    <property type="evidence" value="ECO:0007669"/>
    <property type="project" value="TreeGrafter"/>
</dbReference>
<keyword evidence="2 4" id="KW-0238">DNA-binding</keyword>
<keyword evidence="3" id="KW-0804">Transcription</keyword>
<dbReference type="PANTHER" id="PTHR30055:SF234">
    <property type="entry name" value="HTH-TYPE TRANSCRIPTIONAL REGULATOR BETI"/>
    <property type="match status" value="1"/>
</dbReference>
<dbReference type="PANTHER" id="PTHR30055">
    <property type="entry name" value="HTH-TYPE TRANSCRIPTIONAL REGULATOR RUTR"/>
    <property type="match status" value="1"/>
</dbReference>
<dbReference type="KEGG" id="smic:SmB9_20930"/>
<organism evidence="6 8">
    <name type="scientific">Sphingosinicella microcystinivorans</name>
    <dbReference type="NCBI Taxonomy" id="335406"/>
    <lineage>
        <taxon>Bacteria</taxon>
        <taxon>Pseudomonadati</taxon>
        <taxon>Pseudomonadota</taxon>
        <taxon>Alphaproteobacteria</taxon>
        <taxon>Sphingomonadales</taxon>
        <taxon>Sphingosinicellaceae</taxon>
        <taxon>Sphingosinicella</taxon>
    </lineage>
</organism>
<evidence type="ECO:0000259" key="5">
    <source>
        <dbReference type="PROSITE" id="PS50977"/>
    </source>
</evidence>
<dbReference type="SUPFAM" id="SSF46689">
    <property type="entry name" value="Homeodomain-like"/>
    <property type="match status" value="1"/>
</dbReference>
<evidence type="ECO:0000313" key="7">
    <source>
        <dbReference type="EMBL" id="RKS91458.1"/>
    </source>
</evidence>
<evidence type="ECO:0000256" key="1">
    <source>
        <dbReference type="ARBA" id="ARBA00023015"/>
    </source>
</evidence>
<evidence type="ECO:0000313" key="9">
    <source>
        <dbReference type="Proteomes" id="UP000276029"/>
    </source>
</evidence>
<keyword evidence="1" id="KW-0805">Transcription regulation</keyword>
<dbReference type="EMBL" id="RBWX01000007">
    <property type="protein sequence ID" value="RKS91458.1"/>
    <property type="molecule type" value="Genomic_DNA"/>
</dbReference>
<dbReference type="InterPro" id="IPR050109">
    <property type="entry name" value="HTH-type_TetR-like_transc_reg"/>
</dbReference>
<evidence type="ECO:0000256" key="2">
    <source>
        <dbReference type="ARBA" id="ARBA00023125"/>
    </source>
</evidence>
<sequence length="195" mass="21484">MAKAEQTGRWKQRRRTRQDILAAAAELLKKGHRPSLEEIADAALVSRATAYRYFPNADALLVEAALEIEFPKIGEVLEGAGDDAVQRTLRVDAALHALIRENEVPLRLMIASALERGARGDLPVRQDRRTPMLEEALAPARASFNAADFKALIAALSLVVGPEAMIVFRDVLRLDDAEATRVRRWAIEALIAAAR</sequence>
<reference evidence="7 9" key="2">
    <citation type="submission" date="2018-10" db="EMBL/GenBank/DDBJ databases">
        <title>Genomic Encyclopedia of Type Strains, Phase IV (KMG-IV): sequencing the most valuable type-strain genomes for metagenomic binning, comparative biology and taxonomic classification.</title>
        <authorList>
            <person name="Goeker M."/>
        </authorList>
    </citation>
    <scope>NUCLEOTIDE SEQUENCE [LARGE SCALE GENOMIC DNA]</scope>
    <source>
        <strain evidence="7 9">DSM 19791</strain>
    </source>
</reference>
<evidence type="ECO:0000313" key="6">
    <source>
        <dbReference type="EMBL" id="BBE34435.1"/>
    </source>
</evidence>
<dbReference type="PROSITE" id="PS50977">
    <property type="entry name" value="HTH_TETR_2"/>
    <property type="match status" value="1"/>
</dbReference>
<accession>A0AAD1G190</accession>
<dbReference type="InterPro" id="IPR001647">
    <property type="entry name" value="HTH_TetR"/>
</dbReference>
<dbReference type="Gene3D" id="1.10.357.10">
    <property type="entry name" value="Tetracycline Repressor, domain 2"/>
    <property type="match status" value="1"/>
</dbReference>
<dbReference type="EMBL" id="AP018711">
    <property type="protein sequence ID" value="BBE34435.1"/>
    <property type="molecule type" value="Genomic_DNA"/>
</dbReference>
<dbReference type="AlphaFoldDB" id="A0AAD1G190"/>
<feature type="DNA-binding region" description="H-T-H motif" evidence="4">
    <location>
        <begin position="35"/>
        <end position="54"/>
    </location>
</feature>
<dbReference type="InterPro" id="IPR009057">
    <property type="entry name" value="Homeodomain-like_sf"/>
</dbReference>
<dbReference type="GO" id="GO:0000976">
    <property type="term" value="F:transcription cis-regulatory region binding"/>
    <property type="evidence" value="ECO:0007669"/>
    <property type="project" value="TreeGrafter"/>
</dbReference>
<name>A0AAD1G190_SPHMI</name>
<keyword evidence="9" id="KW-1185">Reference proteome</keyword>
<evidence type="ECO:0000313" key="8">
    <source>
        <dbReference type="Proteomes" id="UP000275727"/>
    </source>
</evidence>
<proteinExistence type="predicted"/>
<gene>
    <name evidence="7" type="ORF">DFR51_1022</name>
    <name evidence="6" type="ORF">SmB9_20930</name>
</gene>
<reference evidence="6 8" key="1">
    <citation type="submission" date="2018-06" db="EMBL/GenBank/DDBJ databases">
        <title>Complete Genome Sequence of the Microcystin-Degrading Bacterium Sphingosinicella microcystinivorans Strain B-9.</title>
        <authorList>
            <person name="Jin H."/>
            <person name="Nishizawa T."/>
            <person name="Guo Y."/>
            <person name="Nishizawa A."/>
            <person name="Park H."/>
            <person name="Kato H."/>
            <person name="Tsuji K."/>
            <person name="Harada K."/>
        </authorList>
    </citation>
    <scope>NUCLEOTIDE SEQUENCE [LARGE SCALE GENOMIC DNA]</scope>
    <source>
        <strain evidence="6 8">B9</strain>
    </source>
</reference>
<protein>
    <submittedName>
        <fullName evidence="6">TetR family transcriptional regulator</fullName>
    </submittedName>
</protein>
<dbReference type="RefSeq" id="WP_121047907.1">
    <property type="nucleotide sequence ID" value="NZ_AP018711.1"/>
</dbReference>
<dbReference type="Pfam" id="PF00440">
    <property type="entry name" value="TetR_N"/>
    <property type="match status" value="1"/>
</dbReference>
<feature type="domain" description="HTH tetR-type" evidence="5">
    <location>
        <begin position="14"/>
        <end position="72"/>
    </location>
</feature>
<dbReference type="Proteomes" id="UP000275727">
    <property type="component" value="Chromosome"/>
</dbReference>